<accession>R9A683</accession>
<comment type="caution">
    <text evidence="1">The sequence shown here is derived from an EMBL/GenBank/DDBJ whole genome shotgun (WGS) entry which is preliminary data.</text>
</comment>
<reference evidence="1" key="1">
    <citation type="submission" date="2013-04" db="EMBL/GenBank/DDBJ databases">
        <authorList>
            <person name="Harkins D.M."/>
            <person name="Durkin A.S."/>
            <person name="Brinkac L.M."/>
            <person name="Haft D.H."/>
            <person name="Selengut J.D."/>
            <person name="Sanka R."/>
            <person name="DePew J."/>
            <person name="Purushe J."/>
            <person name="Galloway R.L."/>
            <person name="Vinetz J.M."/>
            <person name="Sutton G.G."/>
            <person name="Nierman W.C."/>
            <person name="Fouts D.E."/>
        </authorList>
    </citation>
    <scope>NUCLEOTIDE SEQUENCE [LARGE SCALE GENOMIC DNA]</scope>
    <source>
        <strain evidence="1">CDC</strain>
    </source>
</reference>
<keyword evidence="2" id="KW-1185">Reference proteome</keyword>
<dbReference type="AlphaFoldDB" id="R9A683"/>
<evidence type="ECO:0000313" key="2">
    <source>
        <dbReference type="Proteomes" id="UP000013984"/>
    </source>
</evidence>
<sequence>MKKQPYNISRFFLLLIVFSVIFCRPSDLENANDVHSREFNETQILNCLLIGPFCTREVGVPIQPLVQLDFTNGSLVNSGPVVFNLSSQEWVPNWTTGKDGDVNGGLNFDTNNRYYSSDAGQDASLPMGAKPRTMCAWIKPTQLPANGSHQLIFRYGSTTTANASVLSLSTATGNKVSFLGFGYDALADYTVPLNTWTHLCASYNGGNTASLYVNGNWIGSPTFSGSGPLNTTSGAFVIGTWTGSGGLPYYWWGDSDAMRIYDIALSAKQIGQVYQTGIAYLE</sequence>
<dbReference type="GO" id="GO:0030246">
    <property type="term" value="F:carbohydrate binding"/>
    <property type="evidence" value="ECO:0007669"/>
    <property type="project" value="UniProtKB-KW"/>
</dbReference>
<proteinExistence type="predicted"/>
<dbReference type="RefSeq" id="WP_015680410.1">
    <property type="nucleotide sequence ID" value="NZ_AOGZ02000013.1"/>
</dbReference>
<dbReference type="STRING" id="1218599.LEP1GSC195_0270"/>
<dbReference type="InterPro" id="IPR013320">
    <property type="entry name" value="ConA-like_dom_sf"/>
</dbReference>
<dbReference type="Gene3D" id="2.60.120.200">
    <property type="match status" value="1"/>
</dbReference>
<name>R9A683_9LEPT</name>
<evidence type="ECO:0000313" key="1">
    <source>
        <dbReference type="EMBL" id="EOQ97718.1"/>
    </source>
</evidence>
<organism evidence="1 2">
    <name type="scientific">Leptospira wolbachii serovar Codice str. CDC</name>
    <dbReference type="NCBI Taxonomy" id="1218599"/>
    <lineage>
        <taxon>Bacteria</taxon>
        <taxon>Pseudomonadati</taxon>
        <taxon>Spirochaetota</taxon>
        <taxon>Spirochaetia</taxon>
        <taxon>Leptospirales</taxon>
        <taxon>Leptospiraceae</taxon>
        <taxon>Leptospira</taxon>
    </lineage>
</organism>
<dbReference type="EMBL" id="AOGZ02000013">
    <property type="protein sequence ID" value="EOQ97718.1"/>
    <property type="molecule type" value="Genomic_DNA"/>
</dbReference>
<dbReference type="Proteomes" id="UP000013984">
    <property type="component" value="Unassembled WGS sequence"/>
</dbReference>
<dbReference type="SUPFAM" id="SSF49899">
    <property type="entry name" value="Concanavalin A-like lectins/glucanases"/>
    <property type="match status" value="1"/>
</dbReference>
<protein>
    <submittedName>
        <fullName evidence="1">Concanavalin A-like lectin/glucanases family protein</fullName>
    </submittedName>
</protein>
<dbReference type="Pfam" id="PF13385">
    <property type="entry name" value="Laminin_G_3"/>
    <property type="match status" value="1"/>
</dbReference>
<gene>
    <name evidence="1" type="ORF">LEP1GSC195_0270</name>
</gene>